<dbReference type="EMBL" id="BAAAHQ010000008">
    <property type="protein sequence ID" value="GAA0921249.1"/>
    <property type="molecule type" value="Genomic_DNA"/>
</dbReference>
<feature type="region of interest" description="Disordered" evidence="7">
    <location>
        <begin position="130"/>
        <end position="175"/>
    </location>
</feature>
<keyword evidence="4 6" id="KW-0119">Carbohydrate metabolism</keyword>
<dbReference type="InterPro" id="IPR017853">
    <property type="entry name" value="GH"/>
</dbReference>
<evidence type="ECO:0000256" key="3">
    <source>
        <dbReference type="ARBA" id="ARBA00022679"/>
    </source>
</evidence>
<keyword evidence="3 6" id="KW-0808">Transferase</keyword>
<feature type="binding site" evidence="6">
    <location>
        <position position="296"/>
    </location>
    <ligand>
        <name>alpha-maltose 1-phosphate</name>
        <dbReference type="ChEBI" id="CHEBI:63576"/>
    </ligand>
</feature>
<feature type="domain" description="Glycosyl hydrolase family 13 catalytic" evidence="8">
    <location>
        <begin position="239"/>
        <end position="588"/>
    </location>
</feature>
<dbReference type="Gene3D" id="3.20.20.80">
    <property type="entry name" value="Glycosidases"/>
    <property type="match status" value="1"/>
</dbReference>
<feature type="site" description="Transition state stabilizer" evidence="6">
    <location>
        <position position="512"/>
    </location>
</feature>
<dbReference type="InterPro" id="IPR021828">
    <property type="entry name" value="GlgE_dom_N/S"/>
</dbReference>
<dbReference type="CDD" id="cd11344">
    <property type="entry name" value="AmyAc_GlgE_like"/>
    <property type="match status" value="1"/>
</dbReference>
<feature type="binding site" evidence="6">
    <location>
        <position position="391"/>
    </location>
    <ligand>
        <name>alpha-maltose 1-phosphate</name>
        <dbReference type="ChEBI" id="CHEBI:63576"/>
    </ligand>
</feature>
<dbReference type="PANTHER" id="PTHR47786:SF2">
    <property type="entry name" value="GLYCOSYL HYDROLASE FAMILY 13 CATALYTIC DOMAIN-CONTAINING PROTEIN"/>
    <property type="match status" value="1"/>
</dbReference>
<comment type="similarity">
    <text evidence="6">Belongs to the glycosyl hydrolase 13 family. GlgE subfamily.</text>
</comment>
<feature type="region of interest" description="Disordered" evidence="7">
    <location>
        <begin position="295"/>
        <end position="320"/>
    </location>
</feature>
<dbReference type="InterPro" id="IPR049171">
    <property type="entry name" value="GLGE_C"/>
</dbReference>
<feature type="active site" description="Nucleophile" evidence="6">
    <location>
        <position position="426"/>
    </location>
</feature>
<comment type="caution">
    <text evidence="9">The sequence shown here is derived from an EMBL/GenBank/DDBJ whole genome shotgun (WGS) entry which is preliminary data.</text>
</comment>
<dbReference type="InterPro" id="IPR013780">
    <property type="entry name" value="Glyco_hydro_b"/>
</dbReference>
<dbReference type="RefSeq" id="WP_343949457.1">
    <property type="nucleotide sequence ID" value="NZ_BAAAHQ010000008.1"/>
</dbReference>
<dbReference type="HAMAP" id="MF_02124">
    <property type="entry name" value="GlgE"/>
    <property type="match status" value="1"/>
</dbReference>
<evidence type="ECO:0000256" key="5">
    <source>
        <dbReference type="ARBA" id="ARBA00048735"/>
    </source>
</evidence>
<reference evidence="9 10" key="1">
    <citation type="journal article" date="2019" name="Int. J. Syst. Evol. Microbiol.">
        <title>The Global Catalogue of Microorganisms (GCM) 10K type strain sequencing project: providing services to taxonomists for standard genome sequencing and annotation.</title>
        <authorList>
            <consortium name="The Broad Institute Genomics Platform"/>
            <consortium name="The Broad Institute Genome Sequencing Center for Infectious Disease"/>
            <person name="Wu L."/>
            <person name="Ma J."/>
        </authorList>
    </citation>
    <scope>NUCLEOTIDE SEQUENCE [LARGE SCALE GENOMIC DNA]</scope>
    <source>
        <strain evidence="9 10">JCM 11136</strain>
    </source>
</reference>
<feature type="binding site" evidence="6">
    <location>
        <begin position="566"/>
        <end position="567"/>
    </location>
    <ligand>
        <name>alpha-maltose 1-phosphate</name>
        <dbReference type="ChEBI" id="CHEBI:63576"/>
    </ligand>
</feature>
<evidence type="ECO:0000259" key="8">
    <source>
        <dbReference type="SMART" id="SM00642"/>
    </source>
</evidence>
<gene>
    <name evidence="6" type="primary">glgE</name>
    <name evidence="9" type="ORF">GCM10009560_19960</name>
</gene>
<accession>A0ABN1P2F4</accession>
<organism evidence="9 10">
    <name type="scientific">Nonomuraea longicatena</name>
    <dbReference type="NCBI Taxonomy" id="83682"/>
    <lineage>
        <taxon>Bacteria</taxon>
        <taxon>Bacillati</taxon>
        <taxon>Actinomycetota</taxon>
        <taxon>Actinomycetes</taxon>
        <taxon>Streptosporangiales</taxon>
        <taxon>Streptosporangiaceae</taxon>
        <taxon>Nonomuraea</taxon>
    </lineage>
</organism>
<dbReference type="PANTHER" id="PTHR47786">
    <property type="entry name" value="ALPHA-1,4-GLUCAN:MALTOSE-1-PHOSPHATE MALTOSYLTRANSFERASE"/>
    <property type="match status" value="1"/>
</dbReference>
<dbReference type="SUPFAM" id="SSF51445">
    <property type="entry name" value="(Trans)glycosidases"/>
    <property type="match status" value="1"/>
</dbReference>
<dbReference type="SMART" id="SM00642">
    <property type="entry name" value="Aamy"/>
    <property type="match status" value="1"/>
</dbReference>
<comment type="subunit">
    <text evidence="1 6">Homodimer.</text>
</comment>
<sequence>MIGRIPITDIQPVVDCGQWPAKSVAGETFDISATVFREGHDAVAAGVVLTSPDGTRSRLKPMREQGQGTDRWSVPISLADEGDWQFRVEAWSDPIATWLHDAGIKIPRGLDADLMCEEGARLFERAARAVRQADCPAPSSEKPGRKTGQKAGQKTEQKTGQQAEQNSERPDGDGACGHRAALLGIAATLRDEDLDPRARLSIAQLPETASLLAAHPLRDLVTRSRTHQLRVDRRRALYGSWYEFFPRSEGAVVDATGISKSGNFQTAAKRLPAIARMGFDVVYLPPVHPIGTTFRKGRNNTLTPEPDDPGSPWAIGSEDGGHDAIHPDLGTIDDFDEFVARARELGIEIALDFALQCSPDHPWVKEHPEWFTIRADGSIAYAENPPKKYQDIYPVNFDKDPEGVYAEVRRVLLHWMEHGVRIFRVDNPHTKPVAFWERLLADIRTTDPDVIFLAEAFTRPPMLHTLAKVGYHQSYTYYTWKNSKQDVEAYLSELARDSSHFLRPNLFVNTPDILHEYLQQGGVPAFRIRAILAALTSPTWGVYSGYELGENVPVRPGSEEYLDSEKFQYRPREWAAAEREGRSLAPFITHLNLFRRAHPALQELRNLAFHRVDHPDLVCFSKRLPGAYDPATRRHGLGDVVLAVVNLDPHHTHEATVDLDLPALGLDWNAEFVVDDELSGESYRWRQSNYVRLDPHKHPAHIFTVRAAHR</sequence>
<evidence type="ECO:0000256" key="7">
    <source>
        <dbReference type="SAM" id="MobiDB-lite"/>
    </source>
</evidence>
<comment type="function">
    <text evidence="6">Maltosyltransferase that uses maltose 1-phosphate (M1P) as the sugar donor to elongate linear or branched alpha-(1-&gt;4)-glucans. Is involved in a branched alpha-glucan biosynthetic pathway from trehalose, together with TreS, Mak and GlgB.</text>
</comment>
<dbReference type="InterPro" id="IPR026585">
    <property type="entry name" value="GlgE"/>
</dbReference>
<keyword evidence="10" id="KW-1185">Reference proteome</keyword>
<keyword evidence="2 6" id="KW-0328">Glycosyltransferase</keyword>
<comment type="catalytic activity">
    <reaction evidence="5 6">
        <text>alpha-maltose 1-phosphate + [(1-&gt;4)-alpha-D-glucosyl](n) = [(1-&gt;4)-alpha-D-glucosyl](n+2) + phosphate</text>
        <dbReference type="Rhea" id="RHEA:42692"/>
        <dbReference type="Rhea" id="RHEA-COMP:9584"/>
        <dbReference type="Rhea" id="RHEA-COMP:10183"/>
        <dbReference type="ChEBI" id="CHEBI:15444"/>
        <dbReference type="ChEBI" id="CHEBI:43474"/>
        <dbReference type="ChEBI" id="CHEBI:63576"/>
        <dbReference type="EC" id="2.4.99.16"/>
    </reaction>
</comment>
<dbReference type="Pfam" id="PF11896">
    <property type="entry name" value="GlgE_dom_N_S"/>
    <property type="match status" value="1"/>
</dbReference>
<dbReference type="InterPro" id="IPR006047">
    <property type="entry name" value="GH13_cat_dom"/>
</dbReference>
<evidence type="ECO:0000256" key="6">
    <source>
        <dbReference type="HAMAP-Rule" id="MF_02124"/>
    </source>
</evidence>
<dbReference type="Gene3D" id="2.60.40.1180">
    <property type="entry name" value="Golgi alpha-mannosidase II"/>
    <property type="match status" value="1"/>
</dbReference>
<dbReference type="Gene3D" id="2.60.40.10">
    <property type="entry name" value="Immunoglobulins"/>
    <property type="match status" value="1"/>
</dbReference>
<evidence type="ECO:0000256" key="4">
    <source>
        <dbReference type="ARBA" id="ARBA00023277"/>
    </source>
</evidence>
<feature type="binding site" evidence="6">
    <location>
        <position position="356"/>
    </location>
    <ligand>
        <name>alpha-maltose 1-phosphate</name>
        <dbReference type="ChEBI" id="CHEBI:63576"/>
    </ligand>
</feature>
<proteinExistence type="inferred from homology"/>
<dbReference type="InterPro" id="IPR013783">
    <property type="entry name" value="Ig-like_fold"/>
</dbReference>
<feature type="active site" description="Proton donor" evidence="6">
    <location>
        <position position="455"/>
    </location>
</feature>
<name>A0ABN1P2F4_9ACTN</name>
<evidence type="ECO:0000256" key="2">
    <source>
        <dbReference type="ARBA" id="ARBA00022676"/>
    </source>
</evidence>
<evidence type="ECO:0000313" key="9">
    <source>
        <dbReference type="EMBL" id="GAA0921249.1"/>
    </source>
</evidence>
<dbReference type="Gene3D" id="1.20.58.80">
    <property type="entry name" value="Phosphotransferase system, lactose/cellobiose-type IIA subunit"/>
    <property type="match status" value="1"/>
</dbReference>
<feature type="compositionally biased region" description="Polar residues" evidence="7">
    <location>
        <begin position="150"/>
        <end position="165"/>
    </location>
</feature>
<feature type="binding site" evidence="6">
    <location>
        <position position="427"/>
    </location>
    <ligand>
        <name>alpha-maltose 1-phosphate</name>
        <dbReference type="ChEBI" id="CHEBI:63576"/>
    </ligand>
</feature>
<dbReference type="EC" id="2.4.99.16" evidence="6"/>
<evidence type="ECO:0000313" key="10">
    <source>
        <dbReference type="Proteomes" id="UP001501578"/>
    </source>
</evidence>
<evidence type="ECO:0000256" key="1">
    <source>
        <dbReference type="ARBA" id="ARBA00011738"/>
    </source>
</evidence>
<dbReference type="Proteomes" id="UP001501578">
    <property type="component" value="Unassembled WGS sequence"/>
</dbReference>
<dbReference type="Pfam" id="PF21702">
    <property type="entry name" value="GLGE_C"/>
    <property type="match status" value="1"/>
</dbReference>
<protein>
    <recommendedName>
        <fullName evidence="6">Alpha-1,4-glucan:maltose-1-phosphate maltosyltransferase</fullName>
        <shortName evidence="6">GMPMT</shortName>
        <ecNumber evidence="6">2.4.99.16</ecNumber>
    </recommendedName>
    <alternativeName>
        <fullName evidence="6">(1-&gt;4)-alpha-D-glucan:maltose-1-phosphate alpha-D-maltosyltransferase</fullName>
    </alternativeName>
</protein>